<dbReference type="Proteomes" id="UP000050520">
    <property type="component" value="Unassembled WGS sequence"/>
</dbReference>
<dbReference type="EMBL" id="DACSXJ010000025">
    <property type="protein sequence ID" value="HAT3899160.1"/>
    <property type="molecule type" value="Genomic_DNA"/>
</dbReference>
<evidence type="ECO:0000313" key="2">
    <source>
        <dbReference type="EMBL" id="KPR56787.1"/>
    </source>
</evidence>
<dbReference type="EMBL" id="LJEB01000020">
    <property type="protein sequence ID" value="KPR56787.1"/>
    <property type="molecule type" value="Genomic_DNA"/>
</dbReference>
<reference evidence="1" key="3">
    <citation type="journal article" date="2018" name="Genome Biol.">
        <title>SKESA: strategic k-mer extension for scrupulous assemblies.</title>
        <authorList>
            <person name="Souvorov A."/>
            <person name="Agarwala R."/>
            <person name="Lipman D.J."/>
        </authorList>
    </citation>
    <scope>NUCLEOTIDE SEQUENCE</scope>
    <source>
        <strain evidence="1">O50</strain>
    </source>
</reference>
<evidence type="ECO:0008006" key="4">
    <source>
        <dbReference type="Google" id="ProtNLM"/>
    </source>
</evidence>
<organism evidence="1">
    <name type="scientific">Citrobacter freundii</name>
    <dbReference type="NCBI Taxonomy" id="546"/>
    <lineage>
        <taxon>Bacteria</taxon>
        <taxon>Pseudomonadati</taxon>
        <taxon>Pseudomonadota</taxon>
        <taxon>Gammaproteobacteria</taxon>
        <taxon>Enterobacterales</taxon>
        <taxon>Enterobacteriaceae</taxon>
        <taxon>Citrobacter</taxon>
        <taxon>Citrobacter freundii complex</taxon>
    </lineage>
</organism>
<dbReference type="Proteomes" id="UP000855471">
    <property type="component" value="Unassembled WGS sequence"/>
</dbReference>
<name>A0A0N8LWF4_CITFR</name>
<gene>
    <name evidence="2" type="ORF">AN672_04920</name>
    <name evidence="1" type="ORF">I9Y29_003622</name>
</gene>
<protein>
    <recommendedName>
        <fullName evidence="4">Lipoprotein</fullName>
    </recommendedName>
</protein>
<sequence length="125" mass="14107">MPNKNDKIILRFVCLLLFTCTLTGCILTRVSDSAHAKEVDSLNVVGLSLDAARKRATEKGFECSEYSNLNTVVTDDGEHRWLQTECSKKSAEMFCPQMRFVVLNIDPKTNTVIEVGKYIDQHTCF</sequence>
<evidence type="ECO:0000313" key="1">
    <source>
        <dbReference type="EMBL" id="HAT3899160.1"/>
    </source>
</evidence>
<dbReference type="AlphaFoldDB" id="A0A0N8LWF4"/>
<dbReference type="PROSITE" id="PS51257">
    <property type="entry name" value="PROKAR_LIPOPROTEIN"/>
    <property type="match status" value="1"/>
</dbReference>
<reference evidence="3" key="1">
    <citation type="submission" date="2015-09" db="EMBL/GenBank/DDBJ databases">
        <title>Prevalence of NDMs in South Africa.</title>
        <authorList>
            <person name="Osei Sekyere J."/>
            <person name="Govinden U."/>
            <person name="Essack S."/>
            <person name="Haldorsen B."/>
            <person name="Samuelsen O."/>
            <person name="Aasnaes B."/>
            <person name="Sundsfjord A."/>
        </authorList>
    </citation>
    <scope>NUCLEOTIDE SEQUENCE [LARGE SCALE GENOMIC DNA]</scope>
    <source>
        <strain evidence="3">ST62:944112508</strain>
    </source>
</reference>
<evidence type="ECO:0000313" key="3">
    <source>
        <dbReference type="Proteomes" id="UP000050520"/>
    </source>
</evidence>
<proteinExistence type="predicted"/>
<reference evidence="1" key="4">
    <citation type="submission" date="2020-09" db="EMBL/GenBank/DDBJ databases">
        <authorList>
            <consortium name="NCBI Pathogen Detection Project"/>
        </authorList>
    </citation>
    <scope>NUCLEOTIDE SEQUENCE</scope>
    <source>
        <strain evidence="1">O50</strain>
    </source>
</reference>
<comment type="caution">
    <text evidence="1">The sequence shown here is derived from an EMBL/GenBank/DDBJ whole genome shotgun (WGS) entry which is preliminary data.</text>
</comment>
<reference evidence="2 3" key="2">
    <citation type="journal article" date="2017" name="PLoS ONE">
        <title>Genomic and phenotypic characterisation of fluoroquinolone resistance mechanisms in Enterobacteriaceae in Durban, South Africa.</title>
        <authorList>
            <person name="Osei Sekyere J."/>
            <person name="Amoako D.G."/>
        </authorList>
    </citation>
    <scope>NUCLEOTIDE SEQUENCE [LARGE SCALE GENOMIC DNA]</scope>
    <source>
        <strain evidence="2 3">ST62:944112508</strain>
    </source>
</reference>
<accession>A0A0N8LWF4</accession>